<sequence>MDDFLTMGTLEQIRCLQQYMLTSNNGIIQHKLNDLLRIPISITYLRNRGTQVLDSIPKIGSKIYDIRPETFKRLTGLIKNRVKRSESHKLKSGHTHHSPADLEQIARDIVRDSPAPKITKLFPIHWNTTETRTNRTESADTNGSLDQAVNYENLLKHIDKHRS</sequence>
<proteinExistence type="predicted"/>
<comment type="caution">
    <text evidence="1">The sequence shown here is derived from an EMBL/GenBank/DDBJ whole genome shotgun (WGS) entry which is preliminary data.</text>
</comment>
<name>A0A8S3QJ00_MYTED</name>
<accession>A0A8S3QJ00</accession>
<reference evidence="1" key="1">
    <citation type="submission" date="2021-03" db="EMBL/GenBank/DDBJ databases">
        <authorList>
            <person name="Bekaert M."/>
        </authorList>
    </citation>
    <scope>NUCLEOTIDE SEQUENCE</scope>
</reference>
<dbReference type="Proteomes" id="UP000683360">
    <property type="component" value="Unassembled WGS sequence"/>
</dbReference>
<dbReference type="EMBL" id="CAJPWZ010000510">
    <property type="protein sequence ID" value="CAG2195210.1"/>
    <property type="molecule type" value="Genomic_DNA"/>
</dbReference>
<evidence type="ECO:0000313" key="1">
    <source>
        <dbReference type="EMBL" id="CAG2195210.1"/>
    </source>
</evidence>
<gene>
    <name evidence="1" type="ORF">MEDL_10187</name>
</gene>
<protein>
    <submittedName>
        <fullName evidence="1">Uncharacterized protein</fullName>
    </submittedName>
</protein>
<dbReference type="OrthoDB" id="6182285at2759"/>
<organism evidence="1 2">
    <name type="scientific">Mytilus edulis</name>
    <name type="common">Blue mussel</name>
    <dbReference type="NCBI Taxonomy" id="6550"/>
    <lineage>
        <taxon>Eukaryota</taxon>
        <taxon>Metazoa</taxon>
        <taxon>Spiralia</taxon>
        <taxon>Lophotrochozoa</taxon>
        <taxon>Mollusca</taxon>
        <taxon>Bivalvia</taxon>
        <taxon>Autobranchia</taxon>
        <taxon>Pteriomorphia</taxon>
        <taxon>Mytilida</taxon>
        <taxon>Mytiloidea</taxon>
        <taxon>Mytilidae</taxon>
        <taxon>Mytilinae</taxon>
        <taxon>Mytilus</taxon>
    </lineage>
</organism>
<keyword evidence="2" id="KW-1185">Reference proteome</keyword>
<evidence type="ECO:0000313" key="2">
    <source>
        <dbReference type="Proteomes" id="UP000683360"/>
    </source>
</evidence>
<dbReference type="AlphaFoldDB" id="A0A8S3QJ00"/>